<dbReference type="EMBL" id="CP089291">
    <property type="protein sequence ID" value="UOF90118.1"/>
    <property type="molecule type" value="Genomic_DNA"/>
</dbReference>
<feature type="transmembrane region" description="Helical" evidence="1">
    <location>
        <begin position="28"/>
        <end position="54"/>
    </location>
</feature>
<gene>
    <name evidence="2" type="primary">spoIIIAD</name>
    <name evidence="2" type="ORF">LSG31_19995</name>
</gene>
<keyword evidence="1" id="KW-1133">Transmembrane helix</keyword>
<feature type="transmembrane region" description="Helical" evidence="1">
    <location>
        <begin position="106"/>
        <end position="127"/>
    </location>
</feature>
<sequence length="129" mass="13975">MEIIQIVGLGLSATIFILLVRERAPSFAFLLGLVVCILMFLFVLQKVGTVIGFIENLANQANIGSIYVQTIFKIIGIAYIAEFGAQIARDAGQGAIAQKIELVGKILILVFAIPILQVIVDTILHLLPQ</sequence>
<dbReference type="Pfam" id="PF06686">
    <property type="entry name" value="SpoIIIAC"/>
    <property type="match status" value="2"/>
</dbReference>
<keyword evidence="3" id="KW-1185">Reference proteome</keyword>
<keyword evidence="1" id="KW-0472">Membrane</keyword>
<keyword evidence="1" id="KW-0812">Transmembrane</keyword>
<name>A0ABY4CHX2_9BACL</name>
<evidence type="ECO:0000256" key="1">
    <source>
        <dbReference type="SAM" id="Phobius"/>
    </source>
</evidence>
<dbReference type="Proteomes" id="UP000830167">
    <property type="component" value="Chromosome"/>
</dbReference>
<accession>A0ABY4CHX2</accession>
<dbReference type="InterPro" id="IPR014211">
    <property type="entry name" value="Spore_III_AD"/>
</dbReference>
<protein>
    <submittedName>
        <fullName evidence="2">Stage III sporulation protein AD</fullName>
    </submittedName>
</protein>
<feature type="transmembrane region" description="Helical" evidence="1">
    <location>
        <begin position="66"/>
        <end position="85"/>
    </location>
</feature>
<feature type="transmembrane region" description="Helical" evidence="1">
    <location>
        <begin position="6"/>
        <end position="21"/>
    </location>
</feature>
<dbReference type="InterPro" id="IPR025664">
    <property type="entry name" value="Spore_III_AC/AD"/>
</dbReference>
<organism evidence="2 3">
    <name type="scientific">Fodinisporobacter ferrooxydans</name>
    <dbReference type="NCBI Taxonomy" id="2901836"/>
    <lineage>
        <taxon>Bacteria</taxon>
        <taxon>Bacillati</taxon>
        <taxon>Bacillota</taxon>
        <taxon>Bacilli</taxon>
        <taxon>Bacillales</taxon>
        <taxon>Alicyclobacillaceae</taxon>
        <taxon>Fodinisporobacter</taxon>
    </lineage>
</organism>
<dbReference type="RefSeq" id="WP_347436807.1">
    <property type="nucleotide sequence ID" value="NZ_CP089291.1"/>
</dbReference>
<dbReference type="NCBIfam" id="TIGR02849">
    <property type="entry name" value="spore_III_AD"/>
    <property type="match status" value="1"/>
</dbReference>
<evidence type="ECO:0000313" key="2">
    <source>
        <dbReference type="EMBL" id="UOF90118.1"/>
    </source>
</evidence>
<proteinExistence type="predicted"/>
<evidence type="ECO:0000313" key="3">
    <source>
        <dbReference type="Proteomes" id="UP000830167"/>
    </source>
</evidence>
<reference evidence="2" key="1">
    <citation type="submission" date="2021-12" db="EMBL/GenBank/DDBJ databases">
        <title>Alicyclobacillaceae gen. nov., sp. nov., isolated from chalcocite enrichment system.</title>
        <authorList>
            <person name="Jiang Z."/>
        </authorList>
    </citation>
    <scope>NUCLEOTIDE SEQUENCE</scope>
    <source>
        <strain evidence="2">MYW30-H2</strain>
    </source>
</reference>